<proteinExistence type="inferred from homology"/>
<accession>A0A2S7UWH1</accession>
<dbReference type="GO" id="GO:0019646">
    <property type="term" value="P:aerobic electron transport chain"/>
    <property type="evidence" value="ECO:0007669"/>
    <property type="project" value="TreeGrafter"/>
</dbReference>
<evidence type="ECO:0000256" key="4">
    <source>
        <dbReference type="ARBA" id="ARBA00022692"/>
    </source>
</evidence>
<dbReference type="Proteomes" id="UP000239007">
    <property type="component" value="Unassembled WGS sequence"/>
</dbReference>
<dbReference type="OrthoDB" id="9776710at2"/>
<feature type="transmembrane region" description="Helical" evidence="7">
    <location>
        <begin position="191"/>
        <end position="210"/>
    </location>
</feature>
<evidence type="ECO:0000256" key="1">
    <source>
        <dbReference type="ARBA" id="ARBA00004651"/>
    </source>
</evidence>
<feature type="transmembrane region" description="Helical" evidence="7">
    <location>
        <begin position="299"/>
        <end position="317"/>
    </location>
</feature>
<keyword evidence="4 7" id="KW-0812">Transmembrane</keyword>
<dbReference type="GO" id="GO:0016682">
    <property type="term" value="F:oxidoreductase activity, acting on diphenols and related substances as donors, oxygen as acceptor"/>
    <property type="evidence" value="ECO:0007669"/>
    <property type="project" value="TreeGrafter"/>
</dbReference>
<organism evidence="8 9">
    <name type="scientific">Psychrosphaera saromensis</name>
    <dbReference type="NCBI Taxonomy" id="716813"/>
    <lineage>
        <taxon>Bacteria</taxon>
        <taxon>Pseudomonadati</taxon>
        <taxon>Pseudomonadota</taxon>
        <taxon>Gammaproteobacteria</taxon>
        <taxon>Alteromonadales</taxon>
        <taxon>Pseudoalteromonadaceae</taxon>
        <taxon>Psychrosphaera</taxon>
    </lineage>
</organism>
<reference evidence="8 9" key="1">
    <citation type="submission" date="2016-12" db="EMBL/GenBank/DDBJ databases">
        <title>Diversity of luminous bacteria.</title>
        <authorList>
            <person name="Yoshizawa S."/>
            <person name="Kogure K."/>
        </authorList>
    </citation>
    <scope>NUCLEOTIDE SEQUENCE [LARGE SCALE GENOMIC DNA]</scope>
    <source>
        <strain evidence="8 9">SA4-48</strain>
    </source>
</reference>
<evidence type="ECO:0000313" key="9">
    <source>
        <dbReference type="Proteomes" id="UP000239007"/>
    </source>
</evidence>
<keyword evidence="3" id="KW-1003">Cell membrane</keyword>
<feature type="transmembrane region" description="Helical" evidence="7">
    <location>
        <begin position="222"/>
        <end position="243"/>
    </location>
</feature>
<evidence type="ECO:0000256" key="6">
    <source>
        <dbReference type="ARBA" id="ARBA00023136"/>
    </source>
</evidence>
<dbReference type="Pfam" id="PF02322">
    <property type="entry name" value="Cyt_bd_oxida_II"/>
    <property type="match status" value="1"/>
</dbReference>
<dbReference type="GO" id="GO:0070069">
    <property type="term" value="C:cytochrome complex"/>
    <property type="evidence" value="ECO:0007669"/>
    <property type="project" value="TreeGrafter"/>
</dbReference>
<feature type="transmembrane region" description="Helical" evidence="7">
    <location>
        <begin position="122"/>
        <end position="142"/>
    </location>
</feature>
<comment type="caution">
    <text evidence="8">The sequence shown here is derived from an EMBL/GenBank/DDBJ whole genome shotgun (WGS) entry which is preliminary data.</text>
</comment>
<dbReference type="AlphaFoldDB" id="A0A2S7UWH1"/>
<protein>
    <submittedName>
        <fullName evidence="8">Cytochrome BD ubiquinol oxidase subunit II</fullName>
    </submittedName>
</protein>
<name>A0A2S7UWH1_9GAMM</name>
<dbReference type="InterPro" id="IPR003317">
    <property type="entry name" value="Cyt-d_oxidase_su2"/>
</dbReference>
<keyword evidence="9" id="KW-1185">Reference proteome</keyword>
<feature type="transmembrane region" description="Helical" evidence="7">
    <location>
        <begin position="83"/>
        <end position="101"/>
    </location>
</feature>
<feature type="transmembrane region" description="Helical" evidence="7">
    <location>
        <begin position="148"/>
        <end position="171"/>
    </location>
</feature>
<keyword evidence="5 7" id="KW-1133">Transmembrane helix</keyword>
<comment type="subcellular location">
    <subcellularLocation>
        <location evidence="1">Cell membrane</location>
        <topology evidence="1">Multi-pass membrane protein</topology>
    </subcellularLocation>
</comment>
<dbReference type="PANTHER" id="PTHR43141">
    <property type="entry name" value="CYTOCHROME BD2 SUBUNIT II"/>
    <property type="match status" value="1"/>
</dbReference>
<evidence type="ECO:0000256" key="2">
    <source>
        <dbReference type="ARBA" id="ARBA00007543"/>
    </source>
</evidence>
<dbReference type="GO" id="GO:0009055">
    <property type="term" value="F:electron transfer activity"/>
    <property type="evidence" value="ECO:0007669"/>
    <property type="project" value="TreeGrafter"/>
</dbReference>
<gene>
    <name evidence="8" type="ORF">BTO11_08040</name>
</gene>
<keyword evidence="6 7" id="KW-0472">Membrane</keyword>
<evidence type="ECO:0000256" key="5">
    <source>
        <dbReference type="ARBA" id="ARBA00022989"/>
    </source>
</evidence>
<evidence type="ECO:0000256" key="7">
    <source>
        <dbReference type="SAM" id="Phobius"/>
    </source>
</evidence>
<feature type="transmembrane region" description="Helical" evidence="7">
    <location>
        <begin position="6"/>
        <end position="25"/>
    </location>
</feature>
<dbReference type="GO" id="GO:0005886">
    <property type="term" value="C:plasma membrane"/>
    <property type="evidence" value="ECO:0007669"/>
    <property type="project" value="UniProtKB-SubCell"/>
</dbReference>
<dbReference type="EMBL" id="MSCH01000003">
    <property type="protein sequence ID" value="PQJ53620.1"/>
    <property type="molecule type" value="Genomic_DNA"/>
</dbReference>
<evidence type="ECO:0000256" key="3">
    <source>
        <dbReference type="ARBA" id="ARBA00022475"/>
    </source>
</evidence>
<evidence type="ECO:0000313" key="8">
    <source>
        <dbReference type="EMBL" id="PQJ53620.1"/>
    </source>
</evidence>
<dbReference type="RefSeq" id="WP_105052109.1">
    <property type="nucleotide sequence ID" value="NZ_BMYG01000002.1"/>
</dbReference>
<feature type="transmembrane region" description="Helical" evidence="7">
    <location>
        <begin position="255"/>
        <end position="279"/>
    </location>
</feature>
<comment type="similarity">
    <text evidence="2">Belongs to the cytochrome ubiquinol oxidase subunit 2 family.</text>
</comment>
<dbReference type="PANTHER" id="PTHR43141:SF2">
    <property type="entry name" value="BLR3729 PROTEIN"/>
    <property type="match status" value="1"/>
</dbReference>
<sequence length="332" mass="36776">MFDKETLAVIFVGLMGLSVLMYAILDGYDLGVGMLLPLDNQQHADIMVASIGPFWDANETWLVLAIGLLLIAFPAAHSLTLKALYLPATFMLIGLILRGVAFDFRAKASFGHRPTWDKLFKLGSLFAALTQGYMLGMYVNGFDTSLSGYLFAMLSAIGVSCAYCFIGATWLVMKTEGELQLKSIKTAKRTLVIAFIGIATVSATNLLFNPDIYAKWFTFPNILFLMPIPIVCGALFALAFMLLKRLQKNPHTGAGFPFLLCILIFTLSFAGLGFSFFPYIVPNQLTIWQAVAAPEALNFLLYGAIVVVPTILMYTAYSYRVFWGKVQELRYY</sequence>